<accession>A0A9R1XSX4</accession>
<protein>
    <submittedName>
        <fullName evidence="1">Uncharacterized protein</fullName>
    </submittedName>
</protein>
<keyword evidence="2" id="KW-1185">Reference proteome</keyword>
<gene>
    <name evidence="1" type="ORF">LSAT_V11C300112470</name>
</gene>
<sequence length="105" mass="11791">MVDSLYSSLEEGTSKASKITSFGDLDFRLFALGSDQDVHHLGIYVGNYKLIDVYTEHGKTNLQTYSMSPNPSKDRIVELKSHQVAPKGCSWSSMTLQIIMRVFQT</sequence>
<dbReference type="AlphaFoldDB" id="A0A9R1XSX4"/>
<proteinExistence type="predicted"/>
<name>A0A9R1XSX4_LACSA</name>
<comment type="caution">
    <text evidence="1">The sequence shown here is derived from an EMBL/GenBank/DDBJ whole genome shotgun (WGS) entry which is preliminary data.</text>
</comment>
<organism evidence="1 2">
    <name type="scientific">Lactuca sativa</name>
    <name type="common">Garden lettuce</name>
    <dbReference type="NCBI Taxonomy" id="4236"/>
    <lineage>
        <taxon>Eukaryota</taxon>
        <taxon>Viridiplantae</taxon>
        <taxon>Streptophyta</taxon>
        <taxon>Embryophyta</taxon>
        <taxon>Tracheophyta</taxon>
        <taxon>Spermatophyta</taxon>
        <taxon>Magnoliopsida</taxon>
        <taxon>eudicotyledons</taxon>
        <taxon>Gunneridae</taxon>
        <taxon>Pentapetalae</taxon>
        <taxon>asterids</taxon>
        <taxon>campanulids</taxon>
        <taxon>Asterales</taxon>
        <taxon>Asteraceae</taxon>
        <taxon>Cichorioideae</taxon>
        <taxon>Cichorieae</taxon>
        <taxon>Lactucinae</taxon>
        <taxon>Lactuca</taxon>
    </lineage>
</organism>
<reference evidence="1 2" key="1">
    <citation type="journal article" date="2017" name="Nat. Commun.">
        <title>Genome assembly with in vitro proximity ligation data and whole-genome triplication in lettuce.</title>
        <authorList>
            <person name="Reyes-Chin-Wo S."/>
            <person name="Wang Z."/>
            <person name="Yang X."/>
            <person name="Kozik A."/>
            <person name="Arikit S."/>
            <person name="Song C."/>
            <person name="Xia L."/>
            <person name="Froenicke L."/>
            <person name="Lavelle D.O."/>
            <person name="Truco M.J."/>
            <person name="Xia R."/>
            <person name="Zhu S."/>
            <person name="Xu C."/>
            <person name="Xu H."/>
            <person name="Xu X."/>
            <person name="Cox K."/>
            <person name="Korf I."/>
            <person name="Meyers B.C."/>
            <person name="Michelmore R.W."/>
        </authorList>
    </citation>
    <scope>NUCLEOTIDE SEQUENCE [LARGE SCALE GENOMIC DNA]</scope>
    <source>
        <strain evidence="2">cv. Salinas</strain>
        <tissue evidence="1">Seedlings</tissue>
    </source>
</reference>
<evidence type="ECO:0000313" key="2">
    <source>
        <dbReference type="Proteomes" id="UP000235145"/>
    </source>
</evidence>
<dbReference type="Proteomes" id="UP000235145">
    <property type="component" value="Unassembled WGS sequence"/>
</dbReference>
<evidence type="ECO:0000313" key="1">
    <source>
        <dbReference type="EMBL" id="KAJ0218207.1"/>
    </source>
</evidence>
<dbReference type="EMBL" id="NBSK02000003">
    <property type="protein sequence ID" value="KAJ0218207.1"/>
    <property type="molecule type" value="Genomic_DNA"/>
</dbReference>